<evidence type="ECO:0000313" key="1">
    <source>
        <dbReference type="EMBL" id="GAH22221.1"/>
    </source>
</evidence>
<name>X1DMN7_9ZZZZ</name>
<proteinExistence type="predicted"/>
<gene>
    <name evidence="1" type="ORF">S01H4_67355</name>
</gene>
<feature type="non-terminal residue" evidence="1">
    <location>
        <position position="35"/>
    </location>
</feature>
<protein>
    <submittedName>
        <fullName evidence="1">Uncharacterized protein</fullName>
    </submittedName>
</protein>
<sequence>IANLQRIIDTVDISADNVTLTETLEQAQVAIDSNI</sequence>
<dbReference type="EMBL" id="BART01042320">
    <property type="protein sequence ID" value="GAH22221.1"/>
    <property type="molecule type" value="Genomic_DNA"/>
</dbReference>
<organism evidence="1">
    <name type="scientific">marine sediment metagenome</name>
    <dbReference type="NCBI Taxonomy" id="412755"/>
    <lineage>
        <taxon>unclassified sequences</taxon>
        <taxon>metagenomes</taxon>
        <taxon>ecological metagenomes</taxon>
    </lineage>
</organism>
<dbReference type="AlphaFoldDB" id="X1DMN7"/>
<feature type="non-terminal residue" evidence="1">
    <location>
        <position position="1"/>
    </location>
</feature>
<accession>X1DMN7</accession>
<comment type="caution">
    <text evidence="1">The sequence shown here is derived from an EMBL/GenBank/DDBJ whole genome shotgun (WGS) entry which is preliminary data.</text>
</comment>
<reference evidence="1" key="1">
    <citation type="journal article" date="2014" name="Front. Microbiol.">
        <title>High frequency of phylogenetically diverse reductive dehalogenase-homologous genes in deep subseafloor sedimentary metagenomes.</title>
        <authorList>
            <person name="Kawai M."/>
            <person name="Futagami T."/>
            <person name="Toyoda A."/>
            <person name="Takaki Y."/>
            <person name="Nishi S."/>
            <person name="Hori S."/>
            <person name="Arai W."/>
            <person name="Tsubouchi T."/>
            <person name="Morono Y."/>
            <person name="Uchiyama I."/>
            <person name="Ito T."/>
            <person name="Fujiyama A."/>
            <person name="Inagaki F."/>
            <person name="Takami H."/>
        </authorList>
    </citation>
    <scope>NUCLEOTIDE SEQUENCE</scope>
    <source>
        <strain evidence="1">Expedition CK06-06</strain>
    </source>
</reference>